<dbReference type="RefSeq" id="WP_091680633.1">
    <property type="nucleotide sequence ID" value="NZ_FOSN01000005.1"/>
</dbReference>
<dbReference type="Proteomes" id="UP000198755">
    <property type="component" value="Unassembled WGS sequence"/>
</dbReference>
<sequence length="138" mass="15074">MPNNTVPAVARDLPSTRRAFLRSAAAAKLDLTTDVNPELIAALAEVEKTYVAFSKTLRRLAIAERAVRVDEDNQAARKALSRAQEAETADGDKSYKSIERFAGIRATTLPEFRLKATLADLGEFKTVAQSIIRDLLAS</sequence>
<reference evidence="1 2" key="1">
    <citation type="submission" date="2016-10" db="EMBL/GenBank/DDBJ databases">
        <authorList>
            <person name="de Groot N.N."/>
        </authorList>
    </citation>
    <scope>NUCLEOTIDE SEQUENCE [LARGE SCALE GENOMIC DNA]</scope>
    <source>
        <strain evidence="1 2">NE2</strain>
    </source>
</reference>
<evidence type="ECO:0000313" key="1">
    <source>
        <dbReference type="EMBL" id="SFK28971.1"/>
    </source>
</evidence>
<organism evidence="1 2">
    <name type="scientific">Methylocapsa palsarum</name>
    <dbReference type="NCBI Taxonomy" id="1612308"/>
    <lineage>
        <taxon>Bacteria</taxon>
        <taxon>Pseudomonadati</taxon>
        <taxon>Pseudomonadota</taxon>
        <taxon>Alphaproteobacteria</taxon>
        <taxon>Hyphomicrobiales</taxon>
        <taxon>Beijerinckiaceae</taxon>
        <taxon>Methylocapsa</taxon>
    </lineage>
</organism>
<name>A0A1I3YCG7_9HYPH</name>
<accession>A0A1I3YCG7</accession>
<protein>
    <submittedName>
        <fullName evidence="1">Uncharacterized protein</fullName>
    </submittedName>
</protein>
<dbReference type="EMBL" id="FOSN01000005">
    <property type="protein sequence ID" value="SFK28971.1"/>
    <property type="molecule type" value="Genomic_DNA"/>
</dbReference>
<gene>
    <name evidence="1" type="ORF">SAMN05444581_105134</name>
</gene>
<dbReference type="PROSITE" id="PS51318">
    <property type="entry name" value="TAT"/>
    <property type="match status" value="1"/>
</dbReference>
<dbReference type="STRING" id="1612308.SAMN05444581_105134"/>
<evidence type="ECO:0000313" key="2">
    <source>
        <dbReference type="Proteomes" id="UP000198755"/>
    </source>
</evidence>
<keyword evidence="2" id="KW-1185">Reference proteome</keyword>
<proteinExistence type="predicted"/>
<dbReference type="InterPro" id="IPR006311">
    <property type="entry name" value="TAT_signal"/>
</dbReference>
<dbReference type="AlphaFoldDB" id="A0A1I3YCG7"/>